<dbReference type="CDD" id="cd01347">
    <property type="entry name" value="ligand_gated_channel"/>
    <property type="match status" value="1"/>
</dbReference>
<dbReference type="Gene3D" id="2.170.130.10">
    <property type="entry name" value="TonB-dependent receptor, plug domain"/>
    <property type="match status" value="1"/>
</dbReference>
<dbReference type="STRING" id="1121015.GCA_000420545_00829"/>
<dbReference type="OrthoDB" id="9764669at2"/>
<feature type="domain" description="TonB-dependent receptor-like beta-barrel" evidence="13">
    <location>
        <begin position="198"/>
        <end position="571"/>
    </location>
</feature>
<comment type="subcellular location">
    <subcellularLocation>
        <location evidence="1 10">Cell outer membrane</location>
        <topology evidence="1 10">Multi-pass membrane protein</topology>
    </subcellularLocation>
</comment>
<keyword evidence="4 10" id="KW-0812">Transmembrane</keyword>
<evidence type="ECO:0000313" key="15">
    <source>
        <dbReference type="EMBL" id="KFN43615.1"/>
    </source>
</evidence>
<feature type="domain" description="TonB-dependent receptor plug" evidence="14">
    <location>
        <begin position="45"/>
        <end position="150"/>
    </location>
</feature>
<keyword evidence="2 10" id="KW-0813">Transport</keyword>
<dbReference type="eggNOG" id="COG4206">
    <property type="taxonomic scope" value="Bacteria"/>
</dbReference>
<evidence type="ECO:0000256" key="6">
    <source>
        <dbReference type="ARBA" id="ARBA00023065"/>
    </source>
</evidence>
<evidence type="ECO:0000256" key="7">
    <source>
        <dbReference type="ARBA" id="ARBA00023077"/>
    </source>
</evidence>
<dbReference type="AlphaFoldDB" id="A0A091BGV9"/>
<evidence type="ECO:0000259" key="13">
    <source>
        <dbReference type="Pfam" id="PF00593"/>
    </source>
</evidence>
<dbReference type="InterPro" id="IPR000531">
    <property type="entry name" value="Beta-barrel_TonB"/>
</dbReference>
<dbReference type="InterPro" id="IPR039426">
    <property type="entry name" value="TonB-dep_rcpt-like"/>
</dbReference>
<dbReference type="Gene3D" id="2.40.170.20">
    <property type="entry name" value="TonB-dependent receptor, beta-barrel domain"/>
    <property type="match status" value="1"/>
</dbReference>
<comment type="caution">
    <text evidence="15">The sequence shown here is derived from an EMBL/GenBank/DDBJ whole genome shotgun (WGS) entry which is preliminary data.</text>
</comment>
<dbReference type="GO" id="GO:0015889">
    <property type="term" value="P:cobalamin transport"/>
    <property type="evidence" value="ECO:0007669"/>
    <property type="project" value="TreeGrafter"/>
</dbReference>
<evidence type="ECO:0000256" key="5">
    <source>
        <dbReference type="ARBA" id="ARBA00022729"/>
    </source>
</evidence>
<keyword evidence="6" id="KW-0406">Ion transport</keyword>
<accession>A0A091BGV9</accession>
<keyword evidence="8 10" id="KW-0472">Membrane</keyword>
<keyword evidence="16" id="KW-1185">Reference proteome</keyword>
<dbReference type="PATRIC" id="fig|1121015.4.peg.1503"/>
<evidence type="ECO:0000256" key="1">
    <source>
        <dbReference type="ARBA" id="ARBA00004571"/>
    </source>
</evidence>
<keyword evidence="7 11" id="KW-0798">TonB box</keyword>
<name>A0A091BGV9_9GAMM</name>
<keyword evidence="5" id="KW-0732">Signal</keyword>
<evidence type="ECO:0000256" key="8">
    <source>
        <dbReference type="ARBA" id="ARBA00023136"/>
    </source>
</evidence>
<dbReference type="EMBL" id="AVCI01000005">
    <property type="protein sequence ID" value="KFN43615.1"/>
    <property type="molecule type" value="Genomic_DNA"/>
</dbReference>
<dbReference type="InterPro" id="IPR012910">
    <property type="entry name" value="Plug_dom"/>
</dbReference>
<comment type="similarity">
    <text evidence="10 12">Belongs to the TonB-dependent receptor family.</text>
</comment>
<dbReference type="GO" id="GO:0006811">
    <property type="term" value="P:monoatomic ion transport"/>
    <property type="evidence" value="ECO:0007669"/>
    <property type="project" value="UniProtKB-KW"/>
</dbReference>
<evidence type="ECO:0000256" key="11">
    <source>
        <dbReference type="PROSITE-ProRule" id="PRU10143"/>
    </source>
</evidence>
<feature type="short sequence motif" description="TonB box" evidence="11">
    <location>
        <begin position="32"/>
        <end position="38"/>
    </location>
</feature>
<dbReference type="InterPro" id="IPR010916">
    <property type="entry name" value="TonB_box_CS"/>
</dbReference>
<reference evidence="15 16" key="1">
    <citation type="submission" date="2013-09" db="EMBL/GenBank/DDBJ databases">
        <title>Genome sequencing of Arenimonas oryziterrae.</title>
        <authorList>
            <person name="Chen F."/>
            <person name="Wang G."/>
        </authorList>
    </citation>
    <scope>NUCLEOTIDE SEQUENCE [LARGE SCALE GENOMIC DNA]</scope>
    <source>
        <strain evidence="15 16">YC6267</strain>
    </source>
</reference>
<dbReference type="PROSITE" id="PS52016">
    <property type="entry name" value="TONB_DEPENDENT_REC_3"/>
    <property type="match status" value="1"/>
</dbReference>
<protein>
    <recommendedName>
        <fullName evidence="17">TonB-dependent receptor</fullName>
    </recommendedName>
</protein>
<evidence type="ECO:0000313" key="16">
    <source>
        <dbReference type="Proteomes" id="UP000029385"/>
    </source>
</evidence>
<dbReference type="Proteomes" id="UP000029385">
    <property type="component" value="Unassembled WGS sequence"/>
</dbReference>
<evidence type="ECO:0008006" key="17">
    <source>
        <dbReference type="Google" id="ProtNLM"/>
    </source>
</evidence>
<proteinExistence type="inferred from homology"/>
<sequence>MNQVIRNTALSAAISLSLLGTARADDAKDIDTVVVTANRSAVPADEVLASVTVIERSDIEASQAPDLLSLLARQAGMDLVRTGGPGQTNTLFLRGGIASHTLVLIDGIRVNSANQGNFDFAHLPLSQIERIEIVRGPRAALWGSDAIGGVIHIFTRDPSAGYIEARAGSYGLGGLNAGFGTAHVAIGAGFETQRGFSATNPAAGPGSYDPDNDGYTNRNLSLRVHGDVGTQHVALTGLITDADVEFDIGETAAINRELGIVLWGEINDRWSHSITLGHNSEDLNTPDFDSHFGSERSTLDWVNTFTLNADNTLNLGANWAHETGFSESSTEVSFDEGRRNLAVFASWRGHFGTQTFELSARRDDNSQFDGATTGNAAWGLDVNDSLRVRASWGQGFRAPNFNELYYPGFFGFFAGNPDLRPERSISQEIGVDWLATLSQRVSVSLYRTRVRDLIAFTSPTFGAENVNRAAIDGAELDYHFEHGAFRLDGNATWQDARNALTDLPLLRRPDRKLSLSGSYRFSNDAALGLDASAYSSRPDIGGDLPGYARFDLRGSLPLTAGWTLEARIENVFDREYQLLEGYNTPGRSGVVNLRWNGK</sequence>
<evidence type="ECO:0000259" key="14">
    <source>
        <dbReference type="Pfam" id="PF07715"/>
    </source>
</evidence>
<dbReference type="InterPro" id="IPR037066">
    <property type="entry name" value="Plug_dom_sf"/>
</dbReference>
<evidence type="ECO:0000256" key="9">
    <source>
        <dbReference type="ARBA" id="ARBA00023237"/>
    </source>
</evidence>
<dbReference type="InterPro" id="IPR036942">
    <property type="entry name" value="Beta-barrel_TonB_sf"/>
</dbReference>
<evidence type="ECO:0000256" key="2">
    <source>
        <dbReference type="ARBA" id="ARBA00022448"/>
    </source>
</evidence>
<evidence type="ECO:0000256" key="10">
    <source>
        <dbReference type="PROSITE-ProRule" id="PRU01360"/>
    </source>
</evidence>
<organism evidence="15 16">
    <name type="scientific">Arenimonas oryziterrae DSM 21050 = YC6267</name>
    <dbReference type="NCBI Taxonomy" id="1121015"/>
    <lineage>
        <taxon>Bacteria</taxon>
        <taxon>Pseudomonadati</taxon>
        <taxon>Pseudomonadota</taxon>
        <taxon>Gammaproteobacteria</taxon>
        <taxon>Lysobacterales</taxon>
        <taxon>Lysobacteraceae</taxon>
        <taxon>Arenimonas</taxon>
    </lineage>
</organism>
<dbReference type="PANTHER" id="PTHR30069">
    <property type="entry name" value="TONB-DEPENDENT OUTER MEMBRANE RECEPTOR"/>
    <property type="match status" value="1"/>
</dbReference>
<dbReference type="Pfam" id="PF00593">
    <property type="entry name" value="TonB_dep_Rec_b-barrel"/>
    <property type="match status" value="1"/>
</dbReference>
<dbReference type="SUPFAM" id="SSF56935">
    <property type="entry name" value="Porins"/>
    <property type="match status" value="1"/>
</dbReference>
<evidence type="ECO:0000256" key="12">
    <source>
        <dbReference type="RuleBase" id="RU003357"/>
    </source>
</evidence>
<evidence type="ECO:0000256" key="4">
    <source>
        <dbReference type="ARBA" id="ARBA00022692"/>
    </source>
</evidence>
<keyword evidence="3 10" id="KW-1134">Transmembrane beta strand</keyword>
<keyword evidence="9 10" id="KW-0998">Cell outer membrane</keyword>
<dbReference type="Pfam" id="PF07715">
    <property type="entry name" value="Plug"/>
    <property type="match status" value="1"/>
</dbReference>
<dbReference type="PANTHER" id="PTHR30069:SF53">
    <property type="entry name" value="COLICIN I RECEPTOR-RELATED"/>
    <property type="match status" value="1"/>
</dbReference>
<gene>
    <name evidence="15" type="ORF">N789_10085</name>
</gene>
<dbReference type="RefSeq" id="WP_022968480.1">
    <property type="nucleotide sequence ID" value="NZ_ATVD01000001.1"/>
</dbReference>
<dbReference type="GO" id="GO:0009279">
    <property type="term" value="C:cell outer membrane"/>
    <property type="evidence" value="ECO:0007669"/>
    <property type="project" value="UniProtKB-SubCell"/>
</dbReference>
<evidence type="ECO:0000256" key="3">
    <source>
        <dbReference type="ARBA" id="ARBA00022452"/>
    </source>
</evidence>
<dbReference type="PROSITE" id="PS00430">
    <property type="entry name" value="TONB_DEPENDENT_REC_1"/>
    <property type="match status" value="1"/>
</dbReference>